<evidence type="ECO:0000259" key="3">
    <source>
        <dbReference type="Pfam" id="PF07261"/>
    </source>
</evidence>
<dbReference type="SUPFAM" id="SSF158499">
    <property type="entry name" value="DnaD domain-like"/>
    <property type="match status" value="1"/>
</dbReference>
<dbReference type="EMBL" id="FNOJ01000016">
    <property type="protein sequence ID" value="SDW81884.1"/>
    <property type="molecule type" value="Genomic_DNA"/>
</dbReference>
<protein>
    <submittedName>
        <fullName evidence="4">DnaD and phage-associated domain-containing protein</fullName>
    </submittedName>
</protein>
<name>A0A1H2WNN3_9BACL</name>
<dbReference type="NCBIfam" id="TIGR01446">
    <property type="entry name" value="DnaD_dom"/>
    <property type="match status" value="1"/>
</dbReference>
<feature type="domain" description="DnaB/C C-terminal" evidence="3">
    <location>
        <begin position="48"/>
        <end position="115"/>
    </location>
</feature>
<dbReference type="AlphaFoldDB" id="A0A1H2WNN3"/>
<accession>A0A1H2WNN3</accession>
<sequence length="161" mass="17775">NAHESVTLRERNAQVAGLPNQTQHNQTKTLSGGESARAREEISLELNRLLGKSPNPMQVELMAAYSEPGIGMDVELVKRAIRVAALKNKDLNYATAILKKQHERGIQTVAQAEADDASRQAAIASRANEKTPRGTNRTRDKPVDPDPRYANFYALFPEEAK</sequence>
<feature type="non-terminal residue" evidence="4">
    <location>
        <position position="1"/>
    </location>
</feature>
<organism evidence="4 5">
    <name type="scientific">Alicyclobacillus hesperidum</name>
    <dbReference type="NCBI Taxonomy" id="89784"/>
    <lineage>
        <taxon>Bacteria</taxon>
        <taxon>Bacillati</taxon>
        <taxon>Bacillota</taxon>
        <taxon>Bacilli</taxon>
        <taxon>Bacillales</taxon>
        <taxon>Alicyclobacillaceae</taxon>
        <taxon>Alicyclobacillus</taxon>
    </lineage>
</organism>
<reference evidence="5" key="1">
    <citation type="submission" date="2016-10" db="EMBL/GenBank/DDBJ databases">
        <authorList>
            <person name="Varghese N."/>
        </authorList>
    </citation>
    <scope>NUCLEOTIDE SEQUENCE [LARGE SCALE GENOMIC DNA]</scope>
    <source>
        <strain evidence="5">DSM 12489</strain>
    </source>
</reference>
<feature type="compositionally biased region" description="Basic and acidic residues" evidence="2">
    <location>
        <begin position="1"/>
        <end position="12"/>
    </location>
</feature>
<dbReference type="InterPro" id="IPR006343">
    <property type="entry name" value="DnaB/C_C"/>
</dbReference>
<comment type="similarity">
    <text evidence="1">Belongs to the DnaB/DnaD family.</text>
</comment>
<dbReference type="RefSeq" id="WP_143027525.1">
    <property type="nucleotide sequence ID" value="NZ_FNOJ01000016.1"/>
</dbReference>
<proteinExistence type="inferred from homology"/>
<feature type="region of interest" description="Disordered" evidence="2">
    <location>
        <begin position="1"/>
        <end position="35"/>
    </location>
</feature>
<evidence type="ECO:0000256" key="2">
    <source>
        <dbReference type="SAM" id="MobiDB-lite"/>
    </source>
</evidence>
<evidence type="ECO:0000313" key="5">
    <source>
        <dbReference type="Proteomes" id="UP000182589"/>
    </source>
</evidence>
<feature type="compositionally biased region" description="Polar residues" evidence="2">
    <location>
        <begin position="19"/>
        <end position="32"/>
    </location>
</feature>
<dbReference type="Proteomes" id="UP000182589">
    <property type="component" value="Unassembled WGS sequence"/>
</dbReference>
<gene>
    <name evidence="4" type="ORF">SAMN04489725_1161</name>
</gene>
<dbReference type="Gene3D" id="1.10.10.630">
    <property type="entry name" value="DnaD domain-like"/>
    <property type="match status" value="1"/>
</dbReference>
<feature type="compositionally biased region" description="Basic and acidic residues" evidence="2">
    <location>
        <begin position="127"/>
        <end position="147"/>
    </location>
</feature>
<feature type="region of interest" description="Disordered" evidence="2">
    <location>
        <begin position="117"/>
        <end position="148"/>
    </location>
</feature>
<evidence type="ECO:0000313" key="4">
    <source>
        <dbReference type="EMBL" id="SDW81884.1"/>
    </source>
</evidence>
<keyword evidence="5" id="KW-1185">Reference proteome</keyword>
<dbReference type="Pfam" id="PF07261">
    <property type="entry name" value="DnaB_2"/>
    <property type="match status" value="1"/>
</dbReference>
<evidence type="ECO:0000256" key="1">
    <source>
        <dbReference type="ARBA" id="ARBA00093462"/>
    </source>
</evidence>
<dbReference type="STRING" id="89784.SAMN04489725_1161"/>
<dbReference type="InterPro" id="IPR034829">
    <property type="entry name" value="DnaD-like_sf"/>
</dbReference>